<organism evidence="2 4">
    <name type="scientific">Vanilla planifolia</name>
    <name type="common">Vanilla</name>
    <dbReference type="NCBI Taxonomy" id="51239"/>
    <lineage>
        <taxon>Eukaryota</taxon>
        <taxon>Viridiplantae</taxon>
        <taxon>Streptophyta</taxon>
        <taxon>Embryophyta</taxon>
        <taxon>Tracheophyta</taxon>
        <taxon>Spermatophyta</taxon>
        <taxon>Magnoliopsida</taxon>
        <taxon>Liliopsida</taxon>
        <taxon>Asparagales</taxon>
        <taxon>Orchidaceae</taxon>
        <taxon>Vanilloideae</taxon>
        <taxon>Vanilleae</taxon>
        <taxon>Vanilla</taxon>
    </lineage>
</organism>
<reference evidence="4 5" key="1">
    <citation type="journal article" date="2020" name="Nat. Food">
        <title>A phased Vanilla planifolia genome enables genetic improvement of flavour and production.</title>
        <authorList>
            <person name="Hasing T."/>
            <person name="Tang H."/>
            <person name="Brym M."/>
            <person name="Khazi F."/>
            <person name="Huang T."/>
            <person name="Chambers A.H."/>
        </authorList>
    </citation>
    <scope>NUCLEOTIDE SEQUENCE [LARGE SCALE GENOMIC DNA]</scope>
    <source>
        <tissue evidence="2">Leaf</tissue>
    </source>
</reference>
<comment type="caution">
    <text evidence="2">The sequence shown here is derived from an EMBL/GenBank/DDBJ whole genome shotgun (WGS) entry which is preliminary data.</text>
</comment>
<dbReference type="PANTHER" id="PTHR35486:SF1">
    <property type="entry name" value="OS02G0689500 PROTEIN"/>
    <property type="match status" value="1"/>
</dbReference>
<proteinExistence type="predicted"/>
<evidence type="ECO:0000256" key="1">
    <source>
        <dbReference type="SAM" id="MobiDB-lite"/>
    </source>
</evidence>
<feature type="compositionally biased region" description="Polar residues" evidence="1">
    <location>
        <begin position="37"/>
        <end position="52"/>
    </location>
</feature>
<feature type="region of interest" description="Disordered" evidence="1">
    <location>
        <begin position="150"/>
        <end position="169"/>
    </location>
</feature>
<gene>
    <name evidence="3" type="ORF">HPP92_014219</name>
    <name evidence="2" type="ORF">HPP92_014653</name>
</gene>
<feature type="region of interest" description="Disordered" evidence="1">
    <location>
        <begin position="122"/>
        <end position="142"/>
    </location>
</feature>
<dbReference type="EMBL" id="JADCNM010000007">
    <property type="protein sequence ID" value="KAG0474533.1"/>
    <property type="molecule type" value="Genomic_DNA"/>
</dbReference>
<dbReference type="Proteomes" id="UP000639772">
    <property type="component" value="Chromosome 7"/>
</dbReference>
<dbReference type="AlphaFoldDB" id="A0A835UV22"/>
<dbReference type="Proteomes" id="UP000636800">
    <property type="component" value="Chromosome 7"/>
</dbReference>
<protein>
    <submittedName>
        <fullName evidence="2">Uncharacterized protein</fullName>
    </submittedName>
</protein>
<evidence type="ECO:0000313" key="5">
    <source>
        <dbReference type="Proteomes" id="UP000639772"/>
    </source>
</evidence>
<feature type="region of interest" description="Disordered" evidence="1">
    <location>
        <begin position="29"/>
        <end position="102"/>
    </location>
</feature>
<dbReference type="OrthoDB" id="688025at2759"/>
<dbReference type="EMBL" id="JADCNL010000007">
    <property type="protein sequence ID" value="KAG0472796.1"/>
    <property type="molecule type" value="Genomic_DNA"/>
</dbReference>
<feature type="region of interest" description="Disordered" evidence="1">
    <location>
        <begin position="176"/>
        <end position="203"/>
    </location>
</feature>
<keyword evidence="4" id="KW-1185">Reference proteome</keyword>
<evidence type="ECO:0000313" key="4">
    <source>
        <dbReference type="Proteomes" id="UP000636800"/>
    </source>
</evidence>
<feature type="compositionally biased region" description="Polar residues" evidence="1">
    <location>
        <begin position="182"/>
        <end position="203"/>
    </location>
</feature>
<accession>A0A835UV22</accession>
<sequence>MRCKIHSSDPGAGVCACCLRERLSALASSAAGKDSVPPTSSRQKSDLSSARQSVLCHRPARHSVSGSASSAAAITAGGCGGGKPPIVPPISGDPNLKRSESDRFKSSKSNFWLVALIRGRGKGNKKASPQVSSVQEDVGLGQARKPHVPEVIGRGLSPAPEEETAEYTSDGELTIARRLPSRSPTTQKSTVAQHGKGQANQNPRSISSLALCLSPLVGPSHSNRRSFATPEVGFTGGEIRGTFNRRCERVAVPDASFVLGPNRSRKLVDLGKAW</sequence>
<evidence type="ECO:0000313" key="2">
    <source>
        <dbReference type="EMBL" id="KAG0472796.1"/>
    </source>
</evidence>
<evidence type="ECO:0000313" key="3">
    <source>
        <dbReference type="EMBL" id="KAG0474533.1"/>
    </source>
</evidence>
<name>A0A835UV22_VANPL</name>
<feature type="compositionally biased region" description="Low complexity" evidence="1">
    <location>
        <begin position="62"/>
        <end position="76"/>
    </location>
</feature>
<dbReference type="PANTHER" id="PTHR35486">
    <property type="entry name" value="EXPRESSED PROTEIN"/>
    <property type="match status" value="1"/>
</dbReference>